<dbReference type="PANTHER" id="PTHR46725:SF1">
    <property type="entry name" value="COILED-COIL DOMAIN-CONTAINING PROTEIN 57"/>
    <property type="match status" value="1"/>
</dbReference>
<reference evidence="2" key="3">
    <citation type="submission" date="2025-09" db="UniProtKB">
        <authorList>
            <consortium name="Ensembl"/>
        </authorList>
    </citation>
    <scope>IDENTIFICATION</scope>
</reference>
<evidence type="ECO:0000256" key="1">
    <source>
        <dbReference type="SAM" id="MobiDB-lite"/>
    </source>
</evidence>
<dbReference type="GO" id="GO:0060271">
    <property type="term" value="P:cilium assembly"/>
    <property type="evidence" value="ECO:0007669"/>
    <property type="project" value="TreeGrafter"/>
</dbReference>
<evidence type="ECO:0000313" key="3">
    <source>
        <dbReference type="Proteomes" id="UP000694399"/>
    </source>
</evidence>
<dbReference type="GO" id="GO:0007020">
    <property type="term" value="P:microtubule nucleation"/>
    <property type="evidence" value="ECO:0007669"/>
    <property type="project" value="TreeGrafter"/>
</dbReference>
<gene>
    <name evidence="2" type="primary">CCDC57</name>
</gene>
<dbReference type="GO" id="GO:0045931">
    <property type="term" value="P:positive regulation of mitotic cell cycle"/>
    <property type="evidence" value="ECO:0007669"/>
    <property type="project" value="TreeGrafter"/>
</dbReference>
<dbReference type="GO" id="GO:0005876">
    <property type="term" value="C:spindle microtubule"/>
    <property type="evidence" value="ECO:0007669"/>
    <property type="project" value="TreeGrafter"/>
</dbReference>
<feature type="compositionally biased region" description="Basic and acidic residues" evidence="1">
    <location>
        <begin position="25"/>
        <end position="46"/>
    </location>
</feature>
<dbReference type="GO" id="GO:0005814">
    <property type="term" value="C:centriole"/>
    <property type="evidence" value="ECO:0007669"/>
    <property type="project" value="TreeGrafter"/>
</dbReference>
<accession>A0A8C9D658</accession>
<dbReference type="GeneTree" id="ENSGT00940000153251"/>
<proteinExistence type="predicted"/>
<feature type="region of interest" description="Disordered" evidence="1">
    <location>
        <begin position="1"/>
        <end position="101"/>
    </location>
</feature>
<dbReference type="InterPro" id="IPR042481">
    <property type="entry name" value="CCDC57"/>
</dbReference>
<name>A0A8C9D658_PANLE</name>
<dbReference type="AlphaFoldDB" id="A0A8C9D658"/>
<dbReference type="GO" id="GO:0034451">
    <property type="term" value="C:centriolar satellite"/>
    <property type="evidence" value="ECO:0007669"/>
    <property type="project" value="TreeGrafter"/>
</dbReference>
<feature type="region of interest" description="Disordered" evidence="1">
    <location>
        <begin position="117"/>
        <end position="149"/>
    </location>
</feature>
<dbReference type="GO" id="GO:0007099">
    <property type="term" value="P:centriole replication"/>
    <property type="evidence" value="ECO:0007669"/>
    <property type="project" value="TreeGrafter"/>
</dbReference>
<organism evidence="2 3">
    <name type="scientific">Panthera leo</name>
    <name type="common">Lion</name>
    <dbReference type="NCBI Taxonomy" id="9689"/>
    <lineage>
        <taxon>Eukaryota</taxon>
        <taxon>Metazoa</taxon>
        <taxon>Chordata</taxon>
        <taxon>Craniata</taxon>
        <taxon>Vertebrata</taxon>
        <taxon>Euteleostomi</taxon>
        <taxon>Mammalia</taxon>
        <taxon>Eutheria</taxon>
        <taxon>Laurasiatheria</taxon>
        <taxon>Carnivora</taxon>
        <taxon>Feliformia</taxon>
        <taxon>Felidae</taxon>
        <taxon>Pantherinae</taxon>
        <taxon>Panthera</taxon>
    </lineage>
</organism>
<reference evidence="2" key="2">
    <citation type="submission" date="2025-08" db="UniProtKB">
        <authorList>
            <consortium name="Ensembl"/>
        </authorList>
    </citation>
    <scope>IDENTIFICATION</scope>
</reference>
<keyword evidence="3" id="KW-1185">Reference proteome</keyword>
<evidence type="ECO:0000313" key="2">
    <source>
        <dbReference type="Ensembl" id="ENSPLOP00000017311.1"/>
    </source>
</evidence>
<dbReference type="Proteomes" id="UP000694399">
    <property type="component" value="Chromosome E2"/>
</dbReference>
<reference evidence="2" key="1">
    <citation type="journal article" date="2019" name="bioRxiv">
        <title>Long live the king: chromosome-level assembly of the lion (Panthera leo) using linked-read, Hi-C, and long read data.</title>
        <authorList>
            <person name="Armstrong E.E."/>
            <person name="Taylor R.W."/>
            <person name="Miller D.E."/>
            <person name="Kaelin C."/>
            <person name="Barsh G."/>
            <person name="Hadly E.A."/>
            <person name="Petrov D."/>
        </authorList>
    </citation>
    <scope>NUCLEOTIDE SEQUENCE [LARGE SCALE GENOMIC DNA]</scope>
</reference>
<dbReference type="PANTHER" id="PTHR46725">
    <property type="entry name" value="COILED-COIL DOMAIN-CONTAINING PROTEIN 57"/>
    <property type="match status" value="1"/>
</dbReference>
<protein>
    <submittedName>
        <fullName evidence="2">Coiled-coil domain containing 57</fullName>
    </submittedName>
</protein>
<sequence>GPSRPESMGFGGQHGISRATYRSARQKESRSPKPHLAQESREEKSHHTQSSSSPASGPLQDTWKLLDLGSSPSGLTSQDDSVPVCPPPSPDSLRHPDGSPVGAQAALAIEGVKTEAQAKARPARTARAHPAETKCCQRPPKIRNYNLKD</sequence>
<dbReference type="Ensembl" id="ENSPLOT00000019173.1">
    <property type="protein sequence ID" value="ENSPLOP00000017311.1"/>
    <property type="gene ID" value="ENSPLOG00000012644.1"/>
</dbReference>